<dbReference type="STRING" id="1043004.A0A074X9J9"/>
<feature type="domain" description="PLD phosphodiesterase" evidence="7">
    <location>
        <begin position="226"/>
        <end position="253"/>
    </location>
</feature>
<dbReference type="PIRSF" id="PIRSF009376">
    <property type="entry name" value="Phospholipase_D_euk"/>
    <property type="match status" value="1"/>
</dbReference>
<dbReference type="GeneID" id="25411362"/>
<dbReference type="GO" id="GO:0006654">
    <property type="term" value="P:phosphatidic acid biosynthetic process"/>
    <property type="evidence" value="ECO:0007669"/>
    <property type="project" value="InterPro"/>
</dbReference>
<name>A0A074X9J9_9PEZI</name>
<accession>A0A074X9J9</accession>
<keyword evidence="9" id="KW-1185">Reference proteome</keyword>
<keyword evidence="2 5" id="KW-0378">Hydrolase</keyword>
<dbReference type="Proteomes" id="UP000027730">
    <property type="component" value="Unassembled WGS sequence"/>
</dbReference>
<keyword evidence="3 5" id="KW-0442">Lipid degradation</keyword>
<dbReference type="EMBL" id="KL584714">
    <property type="protein sequence ID" value="KEQ71301.1"/>
    <property type="molecule type" value="Genomic_DNA"/>
</dbReference>
<feature type="compositionally biased region" description="Basic and acidic residues" evidence="6">
    <location>
        <begin position="8"/>
        <end position="35"/>
    </location>
</feature>
<dbReference type="Pfam" id="PF13091">
    <property type="entry name" value="PLDc_2"/>
    <property type="match status" value="1"/>
</dbReference>
<evidence type="ECO:0000313" key="9">
    <source>
        <dbReference type="Proteomes" id="UP000027730"/>
    </source>
</evidence>
<keyword evidence="4" id="KW-0443">Lipid metabolism</keyword>
<sequence>MGLIGKTSHVDPAEQTRDSEDAEHKGAAEHIKHPFADLRQKLKESSLYDLKVKAVHAKHKIGKWQNLVNPNHRHDEEHEKATDEKRNRIAEGHRFQSFAPERDGNKIKWYIDGRDYFHAVSVALERAKETIYIEDWWLSPELFLRRPPFTTQDWRLDHVLKRAAERGVQIYIIVYKEVNQALTCNSAHTKRALRALCPEGTPGHGNIHLMRHPDHNVFENAGDMTFYWAHHEKFIVIDFDLAFIGGLDLCFGRWDQMQHPLADAHPAGVENEVFPGQDFNNNRIMDFQDVKDWKSNELSKADYGRMPWHDVAMGVIGPCVYDIAEHFQLRWNFVKRDKYKRDERFDWLTLEGREGEDEDLIAVQRPKHPVGEYIHHPISPMNVKTGRPDPSNVQGTVHAQLVRSSADWSSGILTEHSIQNAYCEIIRNAQHLVYIENQFFITSTGQEQSPIHNQIGRAIVDACVRAGKEGRKFRVIIVIPAIPGFAGDLRDNAAAGTRAIMDYQYKSINRGEHSIFGQIRKEGIDPENHVFVFNLRSYDRLNKTPAMKKMEEESGVTYQEVQRAQAEEIMSSGVHGGAESSSSDEGESEDDEKEHFSSRKKKFEARRAAAGLKNDQVISEDSVAKNAMLGEKKVSEEQWDENDYEQEKENWVQEELYVHGKTCIVDDRIAICGSSNINDRSQLGNHDSELTIIMEDTNALPSIMDGREYQAGHHAATLRRMLWREHLGLLPAQPLDASEDPNAQPPDVCPNHWHEGDEWDKLVTDPLSDDVWNLWTQQATTNTDVFRHLFHADPDDNIRTFDDYQNFLPRNDTKQGHLYNKFMPDDEVKRALDKIRGHLVWMPLHFLENAEMAEKGLAVNYYTESIYT</sequence>
<dbReference type="GO" id="GO:0004630">
    <property type="term" value="F:phospholipase D activity"/>
    <property type="evidence" value="ECO:0007669"/>
    <property type="project" value="UniProtKB-UniRule"/>
</dbReference>
<dbReference type="InterPro" id="IPR025202">
    <property type="entry name" value="PLD-like_dom"/>
</dbReference>
<feature type="region of interest" description="Disordered" evidence="6">
    <location>
        <begin position="571"/>
        <end position="601"/>
    </location>
</feature>
<proteinExistence type="inferred from homology"/>
<dbReference type="CDD" id="cd09138">
    <property type="entry name" value="PLDc_vPLD1_2_yPLD_like_1"/>
    <property type="match status" value="1"/>
</dbReference>
<dbReference type="InterPro" id="IPR001736">
    <property type="entry name" value="PLipase_D/transphosphatidylase"/>
</dbReference>
<evidence type="ECO:0000256" key="4">
    <source>
        <dbReference type="ARBA" id="ARBA00023098"/>
    </source>
</evidence>
<dbReference type="OrthoDB" id="14911at2759"/>
<dbReference type="InterPro" id="IPR016555">
    <property type="entry name" value="PLipase_D_euk"/>
</dbReference>
<evidence type="ECO:0000256" key="2">
    <source>
        <dbReference type="ARBA" id="ARBA00022801"/>
    </source>
</evidence>
<dbReference type="GO" id="GO:0035556">
    <property type="term" value="P:intracellular signal transduction"/>
    <property type="evidence" value="ECO:0007669"/>
    <property type="project" value="InterPro"/>
</dbReference>
<dbReference type="PANTHER" id="PTHR18896">
    <property type="entry name" value="PHOSPHOLIPASE D"/>
    <property type="match status" value="1"/>
</dbReference>
<organism evidence="8 9">
    <name type="scientific">Aureobasidium namibiae CBS 147.97</name>
    <dbReference type="NCBI Taxonomy" id="1043004"/>
    <lineage>
        <taxon>Eukaryota</taxon>
        <taxon>Fungi</taxon>
        <taxon>Dikarya</taxon>
        <taxon>Ascomycota</taxon>
        <taxon>Pezizomycotina</taxon>
        <taxon>Dothideomycetes</taxon>
        <taxon>Dothideomycetidae</taxon>
        <taxon>Dothideales</taxon>
        <taxon>Saccotheciaceae</taxon>
        <taxon>Aureobasidium</taxon>
    </lineage>
</organism>
<feature type="compositionally biased region" description="Acidic residues" evidence="6">
    <location>
        <begin position="582"/>
        <end position="592"/>
    </location>
</feature>
<keyword evidence="1" id="KW-0677">Repeat</keyword>
<evidence type="ECO:0000256" key="6">
    <source>
        <dbReference type="SAM" id="MobiDB-lite"/>
    </source>
</evidence>
<evidence type="ECO:0000313" key="8">
    <source>
        <dbReference type="EMBL" id="KEQ71301.1"/>
    </source>
</evidence>
<feature type="region of interest" description="Disordered" evidence="6">
    <location>
        <begin position="69"/>
        <end position="97"/>
    </location>
</feature>
<dbReference type="SMART" id="SM00155">
    <property type="entry name" value="PLDc"/>
    <property type="match status" value="2"/>
</dbReference>
<reference evidence="8 9" key="1">
    <citation type="journal article" date="2014" name="BMC Genomics">
        <title>Genome sequencing of four Aureobasidium pullulans varieties: biotechnological potential, stress tolerance, and description of new species.</title>
        <authorList>
            <person name="Gostin Ar C."/>
            <person name="Ohm R.A."/>
            <person name="Kogej T."/>
            <person name="Sonjak S."/>
            <person name="Turk M."/>
            <person name="Zajc J."/>
            <person name="Zalar P."/>
            <person name="Grube M."/>
            <person name="Sun H."/>
            <person name="Han J."/>
            <person name="Sharma A."/>
            <person name="Chiniquy J."/>
            <person name="Ngan C.Y."/>
            <person name="Lipzen A."/>
            <person name="Barry K."/>
            <person name="Grigoriev I.V."/>
            <person name="Gunde-Cimerman N."/>
        </authorList>
    </citation>
    <scope>NUCLEOTIDE SEQUENCE [LARGE SCALE GENOMIC DNA]</scope>
    <source>
        <strain evidence="8 9">CBS 147.97</strain>
    </source>
</reference>
<dbReference type="SUPFAM" id="SSF56024">
    <property type="entry name" value="Phospholipase D/nuclease"/>
    <property type="match status" value="2"/>
</dbReference>
<dbReference type="PROSITE" id="PS50035">
    <property type="entry name" value="PLD"/>
    <property type="match status" value="2"/>
</dbReference>
<dbReference type="RefSeq" id="XP_013425448.1">
    <property type="nucleotide sequence ID" value="XM_013569994.1"/>
</dbReference>
<dbReference type="EC" id="3.1.4.4" evidence="5"/>
<dbReference type="PANTHER" id="PTHR18896:SF128">
    <property type="entry name" value="PHOSPHOLIPASE"/>
    <property type="match status" value="1"/>
</dbReference>
<dbReference type="Gene3D" id="3.30.870.10">
    <property type="entry name" value="Endonuclease Chain A"/>
    <property type="match status" value="3"/>
</dbReference>
<feature type="domain" description="PLD phosphodiesterase" evidence="7">
    <location>
        <begin position="654"/>
        <end position="681"/>
    </location>
</feature>
<protein>
    <recommendedName>
        <fullName evidence="5">Phospholipase</fullName>
        <ecNumber evidence="5">3.1.4.4</ecNumber>
    </recommendedName>
</protein>
<evidence type="ECO:0000256" key="5">
    <source>
        <dbReference type="PIRNR" id="PIRNR009376"/>
    </source>
</evidence>
<evidence type="ECO:0000256" key="1">
    <source>
        <dbReference type="ARBA" id="ARBA00022737"/>
    </source>
</evidence>
<comment type="similarity">
    <text evidence="5">Belongs to the phospholipase D family.</text>
</comment>
<comment type="catalytic activity">
    <reaction evidence="5">
        <text>a 1,2-diacyl-sn-glycero-3-phosphocholine + H2O = a 1,2-diacyl-sn-glycero-3-phosphate + choline + H(+)</text>
        <dbReference type="Rhea" id="RHEA:14445"/>
        <dbReference type="ChEBI" id="CHEBI:15354"/>
        <dbReference type="ChEBI" id="CHEBI:15377"/>
        <dbReference type="ChEBI" id="CHEBI:15378"/>
        <dbReference type="ChEBI" id="CHEBI:57643"/>
        <dbReference type="ChEBI" id="CHEBI:58608"/>
        <dbReference type="EC" id="3.1.4.4"/>
    </reaction>
</comment>
<dbReference type="GO" id="GO:0009395">
    <property type="term" value="P:phospholipid catabolic process"/>
    <property type="evidence" value="ECO:0007669"/>
    <property type="project" value="TreeGrafter"/>
</dbReference>
<dbReference type="CDD" id="cd09141">
    <property type="entry name" value="PLDc_vPLD1_2_yPLD_like_2"/>
    <property type="match status" value="1"/>
</dbReference>
<evidence type="ECO:0000256" key="3">
    <source>
        <dbReference type="ARBA" id="ARBA00022963"/>
    </source>
</evidence>
<feature type="compositionally biased region" description="Basic and acidic residues" evidence="6">
    <location>
        <begin position="72"/>
        <end position="97"/>
    </location>
</feature>
<feature type="region of interest" description="Disordered" evidence="6">
    <location>
        <begin position="1"/>
        <end position="35"/>
    </location>
</feature>
<evidence type="ECO:0000259" key="7">
    <source>
        <dbReference type="PROSITE" id="PS50035"/>
    </source>
</evidence>
<dbReference type="FunFam" id="3.30.870.10:FF:000034">
    <property type="entry name" value="Phospholipase"/>
    <property type="match status" value="1"/>
</dbReference>
<dbReference type="Pfam" id="PF00614">
    <property type="entry name" value="PLDc"/>
    <property type="match status" value="1"/>
</dbReference>
<dbReference type="AlphaFoldDB" id="A0A074X9J9"/>
<dbReference type="HOGENOM" id="CLU_000690_2_2_1"/>
<gene>
    <name evidence="8" type="ORF">M436DRAFT_51031</name>
</gene>
<dbReference type="InterPro" id="IPR015679">
    <property type="entry name" value="PLipase_D_fam"/>
</dbReference>